<evidence type="ECO:0008006" key="11">
    <source>
        <dbReference type="Google" id="ProtNLM"/>
    </source>
</evidence>
<dbReference type="RefSeq" id="XP_016261594.1">
    <property type="nucleotide sequence ID" value="XM_016408114.1"/>
</dbReference>
<gene>
    <name evidence="9" type="ORF">PV06_06940</name>
</gene>
<keyword evidence="5" id="KW-0223">Dioxygenase</keyword>
<comment type="cofactor">
    <cofactor evidence="1">
        <name>Fe cation</name>
        <dbReference type="ChEBI" id="CHEBI:24875"/>
    </cofactor>
</comment>
<dbReference type="EMBL" id="KN847337">
    <property type="protein sequence ID" value="KIW41378.1"/>
    <property type="molecule type" value="Genomic_DNA"/>
</dbReference>
<evidence type="ECO:0000256" key="3">
    <source>
        <dbReference type="ARBA" id="ARBA00011738"/>
    </source>
</evidence>
<sequence length="311" mass="34320">MGLSMFGPPEPIDPTYQPTTSITKIPANAPIEEILEVIERDGGVILTGFTSAEELSAIDRDVEAHRKQTRSEKGALPNLPRETLSVAGLVGKSPTVARMCEYPVLEKLRTHILQENFDVIREDHVEHNTIDPLLSISMTFHIGPGAPRQRLHRDDNTHGTRHGGGAHFDLKQAGQFACLVAGSQTTRENGATMFIPGSHKWDDTRVPRLDEICFAEMEPGSALIFLASCYHGGGHNATTDEVRRVHGLFFVRGNMRTEENQFLAVPRSKVLNMSEKMLSLLGYSKPSSALGIVENEDPVSNLRTFLEMANQ</sequence>
<evidence type="ECO:0000256" key="1">
    <source>
        <dbReference type="ARBA" id="ARBA00001962"/>
    </source>
</evidence>
<evidence type="ECO:0000256" key="5">
    <source>
        <dbReference type="ARBA" id="ARBA00022964"/>
    </source>
</evidence>
<name>A0A0D2DE89_9EURO</name>
<dbReference type="Pfam" id="PF05721">
    <property type="entry name" value="PhyH"/>
    <property type="match status" value="1"/>
</dbReference>
<dbReference type="HOGENOM" id="CLU_047725_0_0_1"/>
<keyword evidence="6" id="KW-0560">Oxidoreductase</keyword>
<keyword evidence="4" id="KW-0479">Metal-binding</keyword>
<dbReference type="GO" id="GO:0046872">
    <property type="term" value="F:metal ion binding"/>
    <property type="evidence" value="ECO:0007669"/>
    <property type="project" value="UniProtKB-KW"/>
</dbReference>
<accession>A0A0D2DE89</accession>
<dbReference type="OrthoDB" id="445007at2759"/>
<dbReference type="VEuPathDB" id="FungiDB:PV06_06940"/>
<evidence type="ECO:0000256" key="8">
    <source>
        <dbReference type="SAM" id="MobiDB-lite"/>
    </source>
</evidence>
<comment type="subunit">
    <text evidence="3">Homodimer.</text>
</comment>
<dbReference type="AlphaFoldDB" id="A0A0D2DE89"/>
<evidence type="ECO:0000313" key="9">
    <source>
        <dbReference type="EMBL" id="KIW41378.1"/>
    </source>
</evidence>
<dbReference type="Proteomes" id="UP000053342">
    <property type="component" value="Unassembled WGS sequence"/>
</dbReference>
<dbReference type="STRING" id="215243.A0A0D2DE89"/>
<dbReference type="GeneID" id="27359014"/>
<reference evidence="9 10" key="1">
    <citation type="submission" date="2015-01" db="EMBL/GenBank/DDBJ databases">
        <title>The Genome Sequence of Exophiala oligosperma CBS72588.</title>
        <authorList>
            <consortium name="The Broad Institute Genomics Platform"/>
            <person name="Cuomo C."/>
            <person name="de Hoog S."/>
            <person name="Gorbushina A."/>
            <person name="Stielow B."/>
            <person name="Teixiera M."/>
            <person name="Abouelleil A."/>
            <person name="Chapman S.B."/>
            <person name="Priest M."/>
            <person name="Young S.K."/>
            <person name="Wortman J."/>
            <person name="Nusbaum C."/>
            <person name="Birren B."/>
        </authorList>
    </citation>
    <scope>NUCLEOTIDE SEQUENCE [LARGE SCALE GENOMIC DNA]</scope>
    <source>
        <strain evidence="9 10">CBS 72588</strain>
    </source>
</reference>
<organism evidence="9 10">
    <name type="scientific">Exophiala oligosperma</name>
    <dbReference type="NCBI Taxonomy" id="215243"/>
    <lineage>
        <taxon>Eukaryota</taxon>
        <taxon>Fungi</taxon>
        <taxon>Dikarya</taxon>
        <taxon>Ascomycota</taxon>
        <taxon>Pezizomycotina</taxon>
        <taxon>Eurotiomycetes</taxon>
        <taxon>Chaetothyriomycetidae</taxon>
        <taxon>Chaetothyriales</taxon>
        <taxon>Herpotrichiellaceae</taxon>
        <taxon>Exophiala</taxon>
    </lineage>
</organism>
<dbReference type="PANTHER" id="PTHR20883">
    <property type="entry name" value="PHYTANOYL-COA DIOXYGENASE DOMAIN CONTAINING 1"/>
    <property type="match status" value="1"/>
</dbReference>
<dbReference type="SUPFAM" id="SSF51197">
    <property type="entry name" value="Clavaminate synthase-like"/>
    <property type="match status" value="1"/>
</dbReference>
<dbReference type="GO" id="GO:0051213">
    <property type="term" value="F:dioxygenase activity"/>
    <property type="evidence" value="ECO:0007669"/>
    <property type="project" value="UniProtKB-KW"/>
</dbReference>
<evidence type="ECO:0000256" key="4">
    <source>
        <dbReference type="ARBA" id="ARBA00022723"/>
    </source>
</evidence>
<feature type="region of interest" description="Disordered" evidence="8">
    <location>
        <begin position="147"/>
        <end position="166"/>
    </location>
</feature>
<proteinExistence type="inferred from homology"/>
<comment type="similarity">
    <text evidence="2">Belongs to the PhyH family.</text>
</comment>
<evidence type="ECO:0000313" key="10">
    <source>
        <dbReference type="Proteomes" id="UP000053342"/>
    </source>
</evidence>
<dbReference type="PANTHER" id="PTHR20883:SF45">
    <property type="entry name" value="PHYTANOYL-COA DIOXYGENASE FAMILY PROTEIN"/>
    <property type="match status" value="1"/>
</dbReference>
<keyword evidence="10" id="KW-1185">Reference proteome</keyword>
<dbReference type="Gene3D" id="2.60.120.620">
    <property type="entry name" value="q2cbj1_9rhob like domain"/>
    <property type="match status" value="1"/>
</dbReference>
<evidence type="ECO:0000256" key="2">
    <source>
        <dbReference type="ARBA" id="ARBA00005830"/>
    </source>
</evidence>
<dbReference type="InterPro" id="IPR008775">
    <property type="entry name" value="Phytyl_CoA_dOase-like"/>
</dbReference>
<keyword evidence="7" id="KW-0408">Iron</keyword>
<evidence type="ECO:0000256" key="6">
    <source>
        <dbReference type="ARBA" id="ARBA00023002"/>
    </source>
</evidence>
<evidence type="ECO:0000256" key="7">
    <source>
        <dbReference type="ARBA" id="ARBA00023004"/>
    </source>
</evidence>
<protein>
    <recommendedName>
        <fullName evidence="11">Phytanoyl-CoA dioxygenase</fullName>
    </recommendedName>
</protein>